<dbReference type="EMBL" id="CAJOBO010000042">
    <property type="protein sequence ID" value="CAF4108716.1"/>
    <property type="molecule type" value="Genomic_DNA"/>
</dbReference>
<dbReference type="EMBL" id="CAJNYD010000870">
    <property type="protein sequence ID" value="CAF3303218.1"/>
    <property type="molecule type" value="Genomic_DNA"/>
</dbReference>
<gene>
    <name evidence="3" type="ORF">HFQ381_LOCUS1497</name>
    <name evidence="2" type="ORF">LUA448_LOCUS8266</name>
</gene>
<dbReference type="PANTHER" id="PTHR48147:SF3">
    <property type="entry name" value="MYELIN TRANSCRIPTION FACTOR 1-LIKE PROTEIN"/>
    <property type="match status" value="1"/>
</dbReference>
<feature type="region of interest" description="Disordered" evidence="1">
    <location>
        <begin position="311"/>
        <end position="336"/>
    </location>
</feature>
<dbReference type="Proteomes" id="UP000663851">
    <property type="component" value="Unassembled WGS sequence"/>
</dbReference>
<protein>
    <submittedName>
        <fullName evidence="3">Uncharacterized protein</fullName>
    </submittedName>
</protein>
<proteinExistence type="predicted"/>
<reference evidence="3" key="1">
    <citation type="submission" date="2021-02" db="EMBL/GenBank/DDBJ databases">
        <authorList>
            <person name="Nowell W R."/>
        </authorList>
    </citation>
    <scope>NUCLEOTIDE SEQUENCE</scope>
</reference>
<feature type="compositionally biased region" description="Acidic residues" evidence="1">
    <location>
        <begin position="93"/>
        <end position="152"/>
    </location>
</feature>
<sequence>MFATAADCTNSYIEQTVYDSEWTEHTPTGTSWLNLLTSQPIPEETDSFDGACTSMRSRNQTDCSSSSIESCYVILEIQRQRSLDEIPSKTEDTAEVAEEEAHDDDDDDDDDDDEEEDDDDDEDEDDEDDDEEDEEEEKEEEEEEEEEEVVVVEEVEVEVDEEETEELNFAQTITDDNQKVDYDQITVPMIIEIPTAEHAECKHAHFNPTEEYAETTEITIQETPNDILFHKARVLSKFTKRIKAMSYAKMREQNYSASSDDESLNITKLRTITKINDYYPTAVATVAAEPNSSIQHSDSFCNSTTSIDSIEKNTLPSSPVQTRTTTTTFSNLSSQRSTNLIHSERLGPAVGTTTLTRTFAFDRACMEKYGRAQGQENEPIDITQITIAEHIAKREKEPSQKQIQQTEQLSNIENTLHCRSFINHVPTSIYVDSETNTIDDSDCEHHSLKLSLPPMSNSLTKSSSILGLMKKYARAVKTEYRFAHKNSDNPSAEPTLLEVKYLDGRNTLQDADARESFRKPQKLSSSIASRINRLGLHNRASTQDLASTTSSFYASYRTRMLNRFRSFVENNIAEPPLPTSSLPKSRSWQHKSIAELFHEKKYTVNRQR</sequence>
<feature type="region of interest" description="Disordered" evidence="1">
    <location>
        <begin position="83"/>
        <end position="152"/>
    </location>
</feature>
<organism evidence="3 4">
    <name type="scientific">Rotaria socialis</name>
    <dbReference type="NCBI Taxonomy" id="392032"/>
    <lineage>
        <taxon>Eukaryota</taxon>
        <taxon>Metazoa</taxon>
        <taxon>Spiralia</taxon>
        <taxon>Gnathifera</taxon>
        <taxon>Rotifera</taxon>
        <taxon>Eurotatoria</taxon>
        <taxon>Bdelloidea</taxon>
        <taxon>Philodinida</taxon>
        <taxon>Philodinidae</taxon>
        <taxon>Rotaria</taxon>
    </lineage>
</organism>
<feature type="compositionally biased region" description="Polar residues" evidence="1">
    <location>
        <begin position="54"/>
        <end position="67"/>
    </location>
</feature>
<name>A0A819VH56_9BILA</name>
<evidence type="ECO:0000313" key="2">
    <source>
        <dbReference type="EMBL" id="CAF3303218.1"/>
    </source>
</evidence>
<dbReference type="AlphaFoldDB" id="A0A819VH56"/>
<comment type="caution">
    <text evidence="3">The sequence shown here is derived from an EMBL/GenBank/DDBJ whole genome shotgun (WGS) entry which is preliminary data.</text>
</comment>
<evidence type="ECO:0000313" key="3">
    <source>
        <dbReference type="EMBL" id="CAF4108716.1"/>
    </source>
</evidence>
<dbReference type="PANTHER" id="PTHR48147">
    <property type="entry name" value="PROTEIN CBG23787"/>
    <property type="match status" value="1"/>
</dbReference>
<feature type="compositionally biased region" description="Polar residues" evidence="1">
    <location>
        <begin position="311"/>
        <end position="321"/>
    </location>
</feature>
<feature type="compositionally biased region" description="Basic and acidic residues" evidence="1">
    <location>
        <begin position="83"/>
        <end position="92"/>
    </location>
</feature>
<dbReference type="Proteomes" id="UP000663833">
    <property type="component" value="Unassembled WGS sequence"/>
</dbReference>
<evidence type="ECO:0000313" key="4">
    <source>
        <dbReference type="Proteomes" id="UP000663851"/>
    </source>
</evidence>
<feature type="region of interest" description="Disordered" evidence="1">
    <location>
        <begin position="46"/>
        <end position="67"/>
    </location>
</feature>
<accession>A0A819VH56</accession>
<evidence type="ECO:0000256" key="1">
    <source>
        <dbReference type="SAM" id="MobiDB-lite"/>
    </source>
</evidence>